<sequence length="373" mass="41423">MDGYIVREILMPFLFGVGAFSSIGISVGALFELIRRVTESGLSLGLAMQIFVLKLPEFIVLAFPMSTLLATMMAYSRLSADSELIALRGCGVSVRRMIAPAIIFSIAVTGVTFAFNELITPAANYQADITLDRALNSERPPFRERNILYREFEDIDGDGDGDDDEQRMRRLFYAESFDGERMYEVTVLDYSQTGLSQIVSADSAIFNVDEKTWDFYDGTLYAVSPDGSFGQTITFDTQEIQLPSTPFDIANRTKGDEEMNIAEASRYLDEVIMKTGDEKEIRTFKIRIQQKYSLPFVCVVFGLVGASLGVRPQRTGKATSFGISVIIIFSYYLIAFISNAMGEVGIFSPVISAWLPIFLFLGVGVLLLQQTSN</sequence>
<name>A0A0C1YBX5_9CYAN</name>
<dbReference type="PANTHER" id="PTHR33529">
    <property type="entry name" value="SLR0882 PROTEIN-RELATED"/>
    <property type="match status" value="1"/>
</dbReference>
<protein>
    <submittedName>
        <fullName evidence="6">YjgP/YjgQ family permease</fullName>
    </submittedName>
</protein>
<evidence type="ECO:0000256" key="5">
    <source>
        <dbReference type="ARBA" id="ARBA00023136"/>
    </source>
</evidence>
<gene>
    <name evidence="6" type="ORF">QQ91_007840</name>
</gene>
<evidence type="ECO:0000256" key="2">
    <source>
        <dbReference type="ARBA" id="ARBA00022475"/>
    </source>
</evidence>
<dbReference type="EMBL" id="JTHE02000003">
    <property type="protein sequence ID" value="NEV67028.1"/>
    <property type="molecule type" value="Genomic_DNA"/>
</dbReference>
<keyword evidence="4" id="KW-1133">Transmembrane helix</keyword>
<keyword evidence="2" id="KW-1003">Cell membrane</keyword>
<dbReference type="GO" id="GO:0015920">
    <property type="term" value="P:lipopolysaccharide transport"/>
    <property type="evidence" value="ECO:0007669"/>
    <property type="project" value="TreeGrafter"/>
</dbReference>
<reference evidence="6" key="3">
    <citation type="submission" date="2020-02" db="EMBL/GenBank/DDBJ databases">
        <authorList>
            <person name="Sarangi A.N."/>
            <person name="Ghosh S."/>
            <person name="Mukherjee M."/>
            <person name="Tripathy S."/>
        </authorList>
    </citation>
    <scope>NUCLEOTIDE SEQUENCE</scope>
    <source>
        <strain evidence="6">BDU141951</strain>
    </source>
</reference>
<dbReference type="PANTHER" id="PTHR33529:SF6">
    <property type="entry name" value="YJGP_YJGQ FAMILY PERMEASE"/>
    <property type="match status" value="1"/>
</dbReference>
<accession>A0A0C1YBX5</accession>
<evidence type="ECO:0000313" key="6">
    <source>
        <dbReference type="EMBL" id="NEV67028.1"/>
    </source>
</evidence>
<dbReference type="Pfam" id="PF03739">
    <property type="entry name" value="LptF_LptG"/>
    <property type="match status" value="1"/>
</dbReference>
<proteinExistence type="predicted"/>
<reference evidence="6" key="1">
    <citation type="submission" date="2014-11" db="EMBL/GenBank/DDBJ databases">
        <authorList>
            <person name="Malar M.C."/>
            <person name="Sen D."/>
            <person name="Tripathy S."/>
        </authorList>
    </citation>
    <scope>NUCLEOTIDE SEQUENCE</scope>
    <source>
        <strain evidence="6">BDU141951</strain>
    </source>
</reference>
<organism evidence="6">
    <name type="scientific">Lyngbya confervoides BDU141951</name>
    <dbReference type="NCBI Taxonomy" id="1574623"/>
    <lineage>
        <taxon>Bacteria</taxon>
        <taxon>Bacillati</taxon>
        <taxon>Cyanobacteriota</taxon>
        <taxon>Cyanophyceae</taxon>
        <taxon>Oscillatoriophycideae</taxon>
        <taxon>Oscillatoriales</taxon>
        <taxon>Microcoleaceae</taxon>
        <taxon>Lyngbya</taxon>
    </lineage>
</organism>
<reference evidence="6" key="2">
    <citation type="journal article" date="2015" name="Genome Announc.">
        <title>Draft Genome Sequence of Filamentous Marine Cyanobacterium Lyngbya confervoides Strain BDU141951.</title>
        <authorList>
            <person name="Chandrababunaidu M.M."/>
            <person name="Sen D."/>
            <person name="Tripathy S."/>
        </authorList>
    </citation>
    <scope>NUCLEOTIDE SEQUENCE</scope>
    <source>
        <strain evidence="6">BDU141951</strain>
    </source>
</reference>
<dbReference type="InterPro" id="IPR005495">
    <property type="entry name" value="LptG/LptF_permease"/>
</dbReference>
<evidence type="ECO:0000256" key="4">
    <source>
        <dbReference type="ARBA" id="ARBA00022989"/>
    </source>
</evidence>
<comment type="subcellular location">
    <subcellularLocation>
        <location evidence="1">Cell membrane</location>
        <topology evidence="1">Multi-pass membrane protein</topology>
    </subcellularLocation>
</comment>
<keyword evidence="3" id="KW-0812">Transmembrane</keyword>
<comment type="caution">
    <text evidence="6">The sequence shown here is derived from an EMBL/GenBank/DDBJ whole genome shotgun (WGS) entry which is preliminary data.</text>
</comment>
<evidence type="ECO:0000256" key="1">
    <source>
        <dbReference type="ARBA" id="ARBA00004651"/>
    </source>
</evidence>
<dbReference type="AlphaFoldDB" id="A0A0C1YBX5"/>
<dbReference type="GO" id="GO:0043190">
    <property type="term" value="C:ATP-binding cassette (ABC) transporter complex"/>
    <property type="evidence" value="ECO:0007669"/>
    <property type="project" value="TreeGrafter"/>
</dbReference>
<evidence type="ECO:0000256" key="3">
    <source>
        <dbReference type="ARBA" id="ARBA00022692"/>
    </source>
</evidence>
<keyword evidence="5" id="KW-0472">Membrane</keyword>